<keyword evidence="2 5" id="KW-0808">Transferase</keyword>
<dbReference type="InterPro" id="IPR018357">
    <property type="entry name" value="Hexapep_transf_CS"/>
</dbReference>
<protein>
    <recommendedName>
        <fullName evidence="5">Acetyltransferase</fullName>
        <ecNumber evidence="5">2.3.1.-</ecNumber>
    </recommendedName>
</protein>
<dbReference type="RefSeq" id="WP_023859598.1">
    <property type="nucleotide sequence ID" value="NZ_AZFH01000181.1"/>
</dbReference>
<proteinExistence type="inferred from homology"/>
<gene>
    <name evidence="7" type="ORF">FC36_GL001525</name>
</gene>
<dbReference type="CDD" id="cd03357">
    <property type="entry name" value="LbH_MAT_GAT"/>
    <property type="match status" value="1"/>
</dbReference>
<dbReference type="InterPro" id="IPR001451">
    <property type="entry name" value="Hexapep"/>
</dbReference>
<name>A0A0R1TEM4_9LACO</name>
<dbReference type="InterPro" id="IPR024688">
    <property type="entry name" value="Mac_dom"/>
</dbReference>
<dbReference type="STRING" id="1423740.FC36_GL001525"/>
<keyword evidence="4 5" id="KW-0012">Acyltransferase</keyword>
<evidence type="ECO:0000256" key="3">
    <source>
        <dbReference type="ARBA" id="ARBA00022737"/>
    </source>
</evidence>
<reference evidence="7 8" key="1">
    <citation type="journal article" date="2015" name="Genome Announc.">
        <title>Expanding the biotechnology potential of lactobacilli through comparative genomics of 213 strains and associated genera.</title>
        <authorList>
            <person name="Sun Z."/>
            <person name="Harris H.M."/>
            <person name="McCann A."/>
            <person name="Guo C."/>
            <person name="Argimon S."/>
            <person name="Zhang W."/>
            <person name="Yang X."/>
            <person name="Jeffery I.B."/>
            <person name="Cooney J.C."/>
            <person name="Kagawa T.F."/>
            <person name="Liu W."/>
            <person name="Song Y."/>
            <person name="Salvetti E."/>
            <person name="Wrobel A."/>
            <person name="Rasinkangas P."/>
            <person name="Parkhill J."/>
            <person name="Rea M.C."/>
            <person name="O'Sullivan O."/>
            <person name="Ritari J."/>
            <person name="Douillard F.P."/>
            <person name="Paul Ross R."/>
            <person name="Yang R."/>
            <person name="Briner A.E."/>
            <person name="Felis G.E."/>
            <person name="de Vos W.M."/>
            <person name="Barrangou R."/>
            <person name="Klaenhammer T.R."/>
            <person name="Caufield P.W."/>
            <person name="Cui Y."/>
            <person name="Zhang H."/>
            <person name="O'Toole P.W."/>
        </authorList>
    </citation>
    <scope>NUCLEOTIDE SEQUENCE [LARGE SCALE GENOMIC DNA]</scope>
    <source>
        <strain evidence="7 8">DSM 15833</strain>
    </source>
</reference>
<dbReference type="Pfam" id="PF12464">
    <property type="entry name" value="Mac"/>
    <property type="match status" value="1"/>
</dbReference>
<sequence>MKTELIRAKLAQKSIPSKDPDLLQAQQNAAQITRLFNNQVYHENRYDYSLLHELFGKIGAEPYIEPNFNCSFGFNIFLGNNVFFNHDVTILDYAPVTFGNNINVAPKTTFITVNQATDPALRKTGACTAAPITIEDGVWIGANAIILPGVTIGENTIIGAGAVVTHDIPKNCVAVGNPARIQRKIKK</sequence>
<evidence type="ECO:0000313" key="7">
    <source>
        <dbReference type="EMBL" id="KRL77123.1"/>
    </source>
</evidence>
<dbReference type="PANTHER" id="PTHR43017:SF1">
    <property type="entry name" value="ACETYLTRANSFERASE YJL218W-RELATED"/>
    <property type="match status" value="1"/>
</dbReference>
<dbReference type="Pfam" id="PF00132">
    <property type="entry name" value="Hexapep"/>
    <property type="match status" value="1"/>
</dbReference>
<evidence type="ECO:0000256" key="5">
    <source>
        <dbReference type="RuleBase" id="RU367021"/>
    </source>
</evidence>
<dbReference type="PROSITE" id="PS00101">
    <property type="entry name" value="HEXAPEP_TRANSFERASES"/>
    <property type="match status" value="1"/>
</dbReference>
<dbReference type="AlphaFoldDB" id="A0A0R1TEM4"/>
<feature type="domain" description="Maltose/galactoside acetyltransferase" evidence="6">
    <location>
        <begin position="17"/>
        <end position="59"/>
    </location>
</feature>
<dbReference type="GO" id="GO:0008870">
    <property type="term" value="F:galactoside O-acetyltransferase activity"/>
    <property type="evidence" value="ECO:0007669"/>
    <property type="project" value="TreeGrafter"/>
</dbReference>
<dbReference type="FunFam" id="2.160.10.10:FF:000025">
    <property type="entry name" value="Hexapeptide-repeat containing-acetyltransferase"/>
    <property type="match status" value="1"/>
</dbReference>
<evidence type="ECO:0000256" key="2">
    <source>
        <dbReference type="ARBA" id="ARBA00022679"/>
    </source>
</evidence>
<dbReference type="Gene3D" id="2.160.10.10">
    <property type="entry name" value="Hexapeptide repeat proteins"/>
    <property type="match status" value="1"/>
</dbReference>
<dbReference type="EMBL" id="AZFH01000181">
    <property type="protein sequence ID" value="KRL77123.1"/>
    <property type="molecule type" value="Genomic_DNA"/>
</dbReference>
<evidence type="ECO:0000256" key="4">
    <source>
        <dbReference type="ARBA" id="ARBA00023315"/>
    </source>
</evidence>
<accession>A0A0R1TEM4</accession>
<dbReference type="SUPFAM" id="SSF51161">
    <property type="entry name" value="Trimeric LpxA-like enzymes"/>
    <property type="match status" value="1"/>
</dbReference>
<dbReference type="InterPro" id="IPR011004">
    <property type="entry name" value="Trimer_LpxA-like_sf"/>
</dbReference>
<keyword evidence="3" id="KW-0677">Repeat</keyword>
<dbReference type="PANTHER" id="PTHR43017">
    <property type="entry name" value="GALACTOSIDE O-ACETYLTRANSFERASE"/>
    <property type="match status" value="1"/>
</dbReference>
<evidence type="ECO:0000256" key="1">
    <source>
        <dbReference type="ARBA" id="ARBA00007274"/>
    </source>
</evidence>
<dbReference type="InterPro" id="IPR039369">
    <property type="entry name" value="LacA-like"/>
</dbReference>
<evidence type="ECO:0000313" key="8">
    <source>
        <dbReference type="Proteomes" id="UP000051048"/>
    </source>
</evidence>
<comment type="similarity">
    <text evidence="1 5">Belongs to the transferase hexapeptide repeat family.</text>
</comment>
<organism evidence="7 8">
    <name type="scientific">Ligilactobacillus equi DSM 15833 = JCM 10991</name>
    <dbReference type="NCBI Taxonomy" id="1423740"/>
    <lineage>
        <taxon>Bacteria</taxon>
        <taxon>Bacillati</taxon>
        <taxon>Bacillota</taxon>
        <taxon>Bacilli</taxon>
        <taxon>Lactobacillales</taxon>
        <taxon>Lactobacillaceae</taxon>
        <taxon>Ligilactobacillus</taxon>
    </lineage>
</organism>
<dbReference type="PATRIC" id="fig|1423740.3.peg.1650"/>
<dbReference type="EC" id="2.3.1.-" evidence="5"/>
<dbReference type="Proteomes" id="UP000051048">
    <property type="component" value="Unassembled WGS sequence"/>
</dbReference>
<comment type="caution">
    <text evidence="7">The sequence shown here is derived from an EMBL/GenBank/DDBJ whole genome shotgun (WGS) entry which is preliminary data.</text>
</comment>
<evidence type="ECO:0000259" key="6">
    <source>
        <dbReference type="Pfam" id="PF12464"/>
    </source>
</evidence>